<keyword evidence="11" id="KW-1185">Reference proteome</keyword>
<keyword evidence="2" id="KW-0321">Glycogen metabolism</keyword>
<evidence type="ECO:0000256" key="5">
    <source>
        <dbReference type="ARBA" id="ARBA00022741"/>
    </source>
</evidence>
<keyword evidence="6" id="KW-0067">ATP-binding</keyword>
<evidence type="ECO:0000256" key="4">
    <source>
        <dbReference type="ARBA" id="ARBA00022695"/>
    </source>
</evidence>
<dbReference type="OrthoDB" id="9801810at2"/>
<evidence type="ECO:0000313" key="10">
    <source>
        <dbReference type="EMBL" id="SEH74468.1"/>
    </source>
</evidence>
<dbReference type="PANTHER" id="PTHR43523">
    <property type="entry name" value="GLUCOSE-1-PHOSPHATE ADENYLYLTRANSFERASE-RELATED"/>
    <property type="match status" value="1"/>
</dbReference>
<accession>A0A1H6KL75</accession>
<keyword evidence="5" id="KW-0547">Nucleotide-binding</keyword>
<comment type="similarity">
    <text evidence="1">Belongs to the bacterial/plant glucose-1-phosphate adenylyltransferase family.</text>
</comment>
<dbReference type="Gene3D" id="3.90.550.10">
    <property type="entry name" value="Spore Coat Polysaccharide Biosynthesis Protein SpsA, Chain A"/>
    <property type="match status" value="1"/>
</dbReference>
<keyword evidence="8" id="KW-0119">Carbohydrate metabolism</keyword>
<dbReference type="Proteomes" id="UP000199371">
    <property type="component" value="Unassembled WGS sequence"/>
</dbReference>
<evidence type="ECO:0000256" key="1">
    <source>
        <dbReference type="ARBA" id="ARBA00010443"/>
    </source>
</evidence>
<dbReference type="PANTHER" id="PTHR43523:SF2">
    <property type="entry name" value="GLUCOSE-1-PHOSPHATE ADENYLYLTRANSFERASE"/>
    <property type="match status" value="1"/>
</dbReference>
<organism evidence="10 11">
    <name type="scientific">Rheinheimera pacifica</name>
    <dbReference type="NCBI Taxonomy" id="173990"/>
    <lineage>
        <taxon>Bacteria</taxon>
        <taxon>Pseudomonadati</taxon>
        <taxon>Pseudomonadota</taxon>
        <taxon>Gammaproteobacteria</taxon>
        <taxon>Chromatiales</taxon>
        <taxon>Chromatiaceae</taxon>
        <taxon>Rheinheimera</taxon>
    </lineage>
</organism>
<dbReference type="InterPro" id="IPR005835">
    <property type="entry name" value="NTP_transferase_dom"/>
</dbReference>
<keyword evidence="7" id="KW-0320">Glycogen biosynthesis</keyword>
<keyword evidence="4 10" id="KW-0548">Nucleotidyltransferase</keyword>
<evidence type="ECO:0000256" key="3">
    <source>
        <dbReference type="ARBA" id="ARBA00022679"/>
    </source>
</evidence>
<dbReference type="STRING" id="173990.SAMN05660691_01197"/>
<evidence type="ECO:0000313" key="11">
    <source>
        <dbReference type="Proteomes" id="UP000199371"/>
    </source>
</evidence>
<protein>
    <submittedName>
        <fullName evidence="10">Glucose-1-phosphate adenylyltransferase</fullName>
    </submittedName>
</protein>
<proteinExistence type="inferred from homology"/>
<reference evidence="11" key="1">
    <citation type="submission" date="2016-10" db="EMBL/GenBank/DDBJ databases">
        <authorList>
            <person name="Varghese N."/>
            <person name="Submissions S."/>
        </authorList>
    </citation>
    <scope>NUCLEOTIDE SEQUENCE [LARGE SCALE GENOMIC DNA]</scope>
    <source>
        <strain evidence="11">DSM 17616</strain>
    </source>
</reference>
<dbReference type="GO" id="GO:0008878">
    <property type="term" value="F:glucose-1-phosphate adenylyltransferase activity"/>
    <property type="evidence" value="ECO:0007669"/>
    <property type="project" value="InterPro"/>
</dbReference>
<dbReference type="InterPro" id="IPR011831">
    <property type="entry name" value="ADP-Glc_PPase"/>
</dbReference>
<evidence type="ECO:0000256" key="2">
    <source>
        <dbReference type="ARBA" id="ARBA00022600"/>
    </source>
</evidence>
<dbReference type="InterPro" id="IPR029044">
    <property type="entry name" value="Nucleotide-diphossugar_trans"/>
</dbReference>
<gene>
    <name evidence="10" type="ORF">SAMN05660691_01197</name>
</gene>
<dbReference type="RefSeq" id="WP_092791285.1">
    <property type="nucleotide sequence ID" value="NZ_FNXF01000003.1"/>
</dbReference>
<keyword evidence="3 10" id="KW-0808">Transferase</keyword>
<dbReference type="PROSITE" id="PS00808">
    <property type="entry name" value="ADP_GLC_PYROPHOSPH_1"/>
    <property type="match status" value="1"/>
</dbReference>
<dbReference type="InterPro" id="IPR005836">
    <property type="entry name" value="ADP_Glu_pyroP_CS"/>
</dbReference>
<feature type="domain" description="Nucleotidyl transferase" evidence="9">
    <location>
        <begin position="26"/>
        <end position="288"/>
    </location>
</feature>
<dbReference type="GO" id="GO:0005524">
    <property type="term" value="F:ATP binding"/>
    <property type="evidence" value="ECO:0007669"/>
    <property type="project" value="UniProtKB-KW"/>
</dbReference>
<dbReference type="GO" id="GO:0005978">
    <property type="term" value="P:glycogen biosynthetic process"/>
    <property type="evidence" value="ECO:0007669"/>
    <property type="project" value="UniProtKB-KW"/>
</dbReference>
<dbReference type="AlphaFoldDB" id="A0A1H6KL75"/>
<dbReference type="Pfam" id="PF00483">
    <property type="entry name" value="NTP_transferase"/>
    <property type="match status" value="1"/>
</dbReference>
<evidence type="ECO:0000256" key="8">
    <source>
        <dbReference type="ARBA" id="ARBA00023277"/>
    </source>
</evidence>
<evidence type="ECO:0000259" key="9">
    <source>
        <dbReference type="Pfam" id="PF00483"/>
    </source>
</evidence>
<evidence type="ECO:0000256" key="7">
    <source>
        <dbReference type="ARBA" id="ARBA00023056"/>
    </source>
</evidence>
<dbReference type="SUPFAM" id="SSF53448">
    <property type="entry name" value="Nucleotide-diphospho-sugar transferases"/>
    <property type="match status" value="1"/>
</dbReference>
<dbReference type="EMBL" id="FNXF01000003">
    <property type="protein sequence ID" value="SEH74468.1"/>
    <property type="molecule type" value="Genomic_DNA"/>
</dbReference>
<sequence>MLRDPMTTPPMPETPAPQVLEPKVLSIVLAGGAGKRLQPLTLKQAKPALPFIQHRRVIDFVLSNLWHSGLRQLLVLTQYKPRSLHQHLQQFWQPVFNRCGFLQWYQAPASVCQGTAGAVAAQLSVIRDQRPDVIAVLSADHVYKMDYRQMLAFHQQQQVAVTVAAIAVPVAQARQFGIFTVNDNHRICGFIEKPQGEVPQIPGKPGYALASMGNYLFNASSLYQLLDNASLSQPVDFGHDLLPALFRQQQACVYDFSNNQLPGEQSLPNYWRDVGTLAAYFHSRLDILQHSDWLEGPAQRWPILAANSSALKMRLCPRAMQRLTLQYQRPLYA</sequence>
<evidence type="ECO:0000256" key="6">
    <source>
        <dbReference type="ARBA" id="ARBA00022840"/>
    </source>
</evidence>
<name>A0A1H6KL75_9GAMM</name>